<protein>
    <submittedName>
        <fullName evidence="2">Uncharacterized protein</fullName>
    </submittedName>
</protein>
<dbReference type="RefSeq" id="WP_121785551.1">
    <property type="nucleotide sequence ID" value="NZ_CP033073.1"/>
</dbReference>
<organism evidence="2 3">
    <name type="scientific">Streptomyces dangxiongensis</name>
    <dbReference type="NCBI Taxonomy" id="1442032"/>
    <lineage>
        <taxon>Bacteria</taxon>
        <taxon>Bacillati</taxon>
        <taxon>Actinomycetota</taxon>
        <taxon>Actinomycetes</taxon>
        <taxon>Kitasatosporales</taxon>
        <taxon>Streptomycetaceae</taxon>
        <taxon>Streptomyces</taxon>
    </lineage>
</organism>
<evidence type="ECO:0000313" key="3">
    <source>
        <dbReference type="Proteomes" id="UP000268329"/>
    </source>
</evidence>
<sequence length="61" mass="6460">MNAVTAHSSDKSAVPDAETGRATARRRRERGVRTCLPAVLDRTSAPLPGAGTEDNIVRGED</sequence>
<keyword evidence="3" id="KW-1185">Reference proteome</keyword>
<evidence type="ECO:0000256" key="1">
    <source>
        <dbReference type="SAM" id="MobiDB-lite"/>
    </source>
</evidence>
<reference evidence="2 3" key="1">
    <citation type="submission" date="2018-10" db="EMBL/GenBank/DDBJ databases">
        <title>The genome of Streptomyces dangxiongensis Z022.</title>
        <authorList>
            <person name="Zhang B."/>
        </authorList>
    </citation>
    <scope>NUCLEOTIDE SEQUENCE [LARGE SCALE GENOMIC DNA]</scope>
    <source>
        <strain evidence="2 3">Z022</strain>
    </source>
</reference>
<gene>
    <name evidence="2" type="ORF">D9753_02730</name>
</gene>
<dbReference type="AlphaFoldDB" id="A0A3G2J721"/>
<name>A0A3G2J721_9ACTN</name>
<dbReference type="Proteomes" id="UP000268329">
    <property type="component" value="Chromosome"/>
</dbReference>
<accession>A0A3G2J721</accession>
<feature type="region of interest" description="Disordered" evidence="1">
    <location>
        <begin position="1"/>
        <end position="61"/>
    </location>
</feature>
<evidence type="ECO:0000313" key="2">
    <source>
        <dbReference type="EMBL" id="AYN38043.1"/>
    </source>
</evidence>
<proteinExistence type="predicted"/>
<dbReference type="EMBL" id="CP033073">
    <property type="protein sequence ID" value="AYN38043.1"/>
    <property type="molecule type" value="Genomic_DNA"/>
</dbReference>
<dbReference type="KEGG" id="sdd:D9753_02730"/>